<keyword evidence="2" id="KW-0812">Transmembrane</keyword>
<feature type="transmembrane region" description="Helical" evidence="2">
    <location>
        <begin position="341"/>
        <end position="365"/>
    </location>
</feature>
<protein>
    <submittedName>
        <fullName evidence="3">Uncharacterized protein</fullName>
    </submittedName>
</protein>
<evidence type="ECO:0000313" key="3">
    <source>
        <dbReference type="EMBL" id="BFP48635.1"/>
    </source>
</evidence>
<evidence type="ECO:0000256" key="2">
    <source>
        <dbReference type="SAM" id="Phobius"/>
    </source>
</evidence>
<evidence type="ECO:0000256" key="1">
    <source>
        <dbReference type="SAM" id="MobiDB-lite"/>
    </source>
</evidence>
<keyword evidence="2" id="KW-1133">Transmembrane helix</keyword>
<feature type="transmembrane region" description="Helical" evidence="2">
    <location>
        <begin position="307"/>
        <end position="329"/>
    </location>
</feature>
<dbReference type="EMBL" id="AP035881">
    <property type="protein sequence ID" value="BFP48635.1"/>
    <property type="molecule type" value="Genomic_DNA"/>
</dbReference>
<dbReference type="AlphaFoldDB" id="A0AB33K324"/>
<feature type="transmembrane region" description="Helical" evidence="2">
    <location>
        <begin position="257"/>
        <end position="280"/>
    </location>
</feature>
<keyword evidence="2" id="KW-0472">Membrane</keyword>
<organism evidence="3">
    <name type="scientific">Kitasatospora sp. CMC57</name>
    <dbReference type="NCBI Taxonomy" id="3231513"/>
    <lineage>
        <taxon>Bacteria</taxon>
        <taxon>Bacillati</taxon>
        <taxon>Actinomycetota</taxon>
        <taxon>Actinomycetes</taxon>
        <taxon>Kitasatosporales</taxon>
        <taxon>Streptomycetaceae</taxon>
        <taxon>Kitasatospora</taxon>
    </lineage>
</organism>
<feature type="transmembrane region" description="Helical" evidence="2">
    <location>
        <begin position="65"/>
        <end position="87"/>
    </location>
</feature>
<feature type="transmembrane region" description="Helical" evidence="2">
    <location>
        <begin position="134"/>
        <end position="157"/>
    </location>
</feature>
<dbReference type="RefSeq" id="WP_407990831.1">
    <property type="nucleotide sequence ID" value="NZ_AP035881.2"/>
</dbReference>
<feature type="region of interest" description="Disordered" evidence="1">
    <location>
        <begin position="167"/>
        <end position="196"/>
    </location>
</feature>
<sequence>MELGLAVTKLARRRVRALCLALVVLGSPWIQREFDLDRLLESETQEWLWTLLRSPGWWITGNGPALVWAWSQVVGAVVVLVTVLALVPRSVPLHRGRPALLVACLGVGGLAGVLSGLSIWAVLLLGDERSDRIFVQQITVGLSYGLVIGLLLTLALLSLATGPEDATAPATARKRERSTVMAEYQRPNSTPLGSAPGDVTRYVSAAVYTDDMLADSVVEHLVHDEFGAVAASPAFDLVPVARHSIAAQGLRRRRDSALALVFGVILLFAPLWLLFAWLALRALSRSSPDTRTAWTARGRSLFTTPYAVVRLAAFAVPVFGIGLTLALLLGSIDPGGLLSWLLGSWLMGIPAFVVTVGGLLAAYLLTLRHILDVDARLRGQFRREVFRPDLPVSPSGTRETQLRLAAFAKAQRGNLTIYSGYNPFVGFSRSRGSWNTAVALLPAPARPGQPARELQEFDVWELVSAVRRRLQETSARHAADQPGTDETDLSVLQLQDRVFANGAALAGNDELLPPDQLSPAFSLPEERVREIALNPTGVVRHYLAAHLPLWGGDVVPSLFLHMSTDGRTMHIQAEQRILAPVHAWYHEIDLLPAAATPTRLRILRLAGVGGTARALFGAPRAAYRHATAARRRRRRRLHELVTIEQSPGFDYGAAPSVREAADSGHYQNYFQQIDANRAFDTLDRHAFAAMVEFLDEHGVDTSELRQQQQTILNHGVIQQGGISVVGNQAVGQGATAQQYTPNLDKTP</sequence>
<accession>A0AB33K324</accession>
<feature type="transmembrane region" description="Helical" evidence="2">
    <location>
        <begin position="99"/>
        <end position="122"/>
    </location>
</feature>
<name>A0AB33K324_9ACTN</name>
<reference evidence="3" key="1">
    <citation type="submission" date="2024-07" db="EMBL/GenBank/DDBJ databases">
        <title>Complete genome sequences of cellulolytic bacteria, Kitasatospora sp. CMC57 and Streptomyces sp. CMC78, isolated from Japanese agricultural soil.</title>
        <authorList>
            <person name="Hashimoto T."/>
            <person name="Ito M."/>
            <person name="Iwamoto M."/>
            <person name="Fukahori D."/>
            <person name="Shoda T."/>
            <person name="Sakoda M."/>
            <person name="Morohoshi T."/>
            <person name="Mitsuboshi M."/>
            <person name="Nishizawa T."/>
        </authorList>
    </citation>
    <scope>NUCLEOTIDE SEQUENCE</scope>
    <source>
        <strain evidence="3">CMC57</strain>
    </source>
</reference>
<proteinExistence type="predicted"/>
<gene>
    <name evidence="3" type="ORF">KCMC57_50030</name>
</gene>